<accession>D8PYS7</accession>
<organism evidence="2">
    <name type="scientific">Schizophyllum commune (strain H4-8 / FGSC 9210)</name>
    <name type="common">Split gill fungus</name>
    <dbReference type="NCBI Taxonomy" id="578458"/>
    <lineage>
        <taxon>Eukaryota</taxon>
        <taxon>Fungi</taxon>
        <taxon>Dikarya</taxon>
        <taxon>Basidiomycota</taxon>
        <taxon>Agaricomycotina</taxon>
        <taxon>Agaricomycetes</taxon>
        <taxon>Agaricomycetidae</taxon>
        <taxon>Agaricales</taxon>
        <taxon>Schizophyllaceae</taxon>
        <taxon>Schizophyllum</taxon>
    </lineage>
</organism>
<dbReference type="OMA" id="MWMESIM"/>
<dbReference type="EMBL" id="GL377304">
    <property type="protein sequence ID" value="EFI99309.1"/>
    <property type="molecule type" value="Genomic_DNA"/>
</dbReference>
<name>D8PYS7_SCHCM</name>
<dbReference type="InterPro" id="IPR032675">
    <property type="entry name" value="LRR_dom_sf"/>
</dbReference>
<evidence type="ECO:0000313" key="2">
    <source>
        <dbReference type="Proteomes" id="UP000007431"/>
    </source>
</evidence>
<dbReference type="Gene3D" id="3.80.10.10">
    <property type="entry name" value="Ribonuclease Inhibitor"/>
    <property type="match status" value="1"/>
</dbReference>
<dbReference type="HOGENOM" id="CLU_041942_1_0_1"/>
<reference evidence="1 2" key="1">
    <citation type="journal article" date="2010" name="Nat. Biotechnol.">
        <title>Genome sequence of the model mushroom Schizophyllum commune.</title>
        <authorList>
            <person name="Ohm R.A."/>
            <person name="de Jong J.F."/>
            <person name="Lugones L.G."/>
            <person name="Aerts A."/>
            <person name="Kothe E."/>
            <person name="Stajich J.E."/>
            <person name="de Vries R.P."/>
            <person name="Record E."/>
            <person name="Levasseur A."/>
            <person name="Baker S.E."/>
            <person name="Bartholomew K.A."/>
            <person name="Coutinho P.M."/>
            <person name="Erdmann S."/>
            <person name="Fowler T.J."/>
            <person name="Gathman A.C."/>
            <person name="Lombard V."/>
            <person name="Henrissat B."/>
            <person name="Knabe N."/>
            <person name="Kuees U."/>
            <person name="Lilly W.W."/>
            <person name="Lindquist E."/>
            <person name="Lucas S."/>
            <person name="Magnuson J.K."/>
            <person name="Piumi F."/>
            <person name="Raudaskoski M."/>
            <person name="Salamov A."/>
            <person name="Schmutz J."/>
            <person name="Schwarze F.W.M.R."/>
            <person name="vanKuyk P.A."/>
            <person name="Horton J.S."/>
            <person name="Grigoriev I.V."/>
            <person name="Woesten H.A.B."/>
        </authorList>
    </citation>
    <scope>NUCLEOTIDE SEQUENCE [LARGE SCALE GENOMIC DNA]</scope>
    <source>
        <strain evidence="2">H4-8 / FGSC 9210</strain>
    </source>
</reference>
<protein>
    <recommendedName>
        <fullName evidence="3">F-box domain-containing protein</fullName>
    </recommendedName>
</protein>
<dbReference type="SUPFAM" id="SSF52047">
    <property type="entry name" value="RNI-like"/>
    <property type="match status" value="1"/>
</dbReference>
<dbReference type="Proteomes" id="UP000007431">
    <property type="component" value="Unassembled WGS sequence"/>
</dbReference>
<dbReference type="AlphaFoldDB" id="D8PYS7"/>
<evidence type="ECO:0000313" key="1">
    <source>
        <dbReference type="EMBL" id="EFI99309.1"/>
    </source>
</evidence>
<dbReference type="VEuPathDB" id="FungiDB:SCHCODRAFT_02614017"/>
<dbReference type="STRING" id="578458.D8PYS7"/>
<dbReference type="eggNOG" id="ENOG502SS8K">
    <property type="taxonomic scope" value="Eukaryota"/>
</dbReference>
<evidence type="ECO:0008006" key="3">
    <source>
        <dbReference type="Google" id="ProtNLM"/>
    </source>
</evidence>
<dbReference type="InParanoid" id="D8PYS7"/>
<proteinExistence type="predicted"/>
<sequence>MDACPTELHLYICQLASSVDDGRTIRALASVSHYYRSLAHHLIHTSVSLSSAERIIDFAEKLEGEDGALRRGVKHLFISDRHTSPTHRPRSQHVQESIARVLSFTGPSLETLSIHCSSLLSSATLLAHTAFRIPFPHLEELTVHGLYPFPSDAHTRLPRLQRLHLSGHRNPHGLLQLGGIETACPDLRVLRVDGGRPWSSSPRAYLH</sequence>
<gene>
    <name evidence="1" type="ORF">SCHCODRAFT_256369</name>
</gene>
<keyword evidence="2" id="KW-1185">Reference proteome</keyword>